<organism evidence="1 2">
    <name type="scientific">Fervidobacterium gondwanense DSM 13020</name>
    <dbReference type="NCBI Taxonomy" id="1121883"/>
    <lineage>
        <taxon>Bacteria</taxon>
        <taxon>Thermotogati</taxon>
        <taxon>Thermotogota</taxon>
        <taxon>Thermotogae</taxon>
        <taxon>Thermotogales</taxon>
        <taxon>Fervidobacteriaceae</taxon>
        <taxon>Fervidobacterium</taxon>
    </lineage>
</organism>
<accession>A0A1M7SCI7</accession>
<protein>
    <recommendedName>
        <fullName evidence="3">Outer membrane protein beta-barrel domain-containing protein</fullName>
    </recommendedName>
</protein>
<dbReference type="AlphaFoldDB" id="A0A1M7SCI7"/>
<name>A0A1M7SCI7_FERGO</name>
<keyword evidence="2" id="KW-1185">Reference proteome</keyword>
<evidence type="ECO:0000313" key="2">
    <source>
        <dbReference type="Proteomes" id="UP000184207"/>
    </source>
</evidence>
<gene>
    <name evidence="1" type="ORF">SAMN02745226_00742</name>
</gene>
<reference evidence="2" key="1">
    <citation type="submission" date="2016-12" db="EMBL/GenBank/DDBJ databases">
        <authorList>
            <person name="Varghese N."/>
            <person name="Submissions S."/>
        </authorList>
    </citation>
    <scope>NUCLEOTIDE SEQUENCE [LARGE SCALE GENOMIC DNA]</scope>
    <source>
        <strain evidence="2">DSM 13020</strain>
    </source>
</reference>
<evidence type="ECO:0008006" key="3">
    <source>
        <dbReference type="Google" id="ProtNLM"/>
    </source>
</evidence>
<dbReference type="STRING" id="1121883.SAMN02745226_00742"/>
<sequence length="223" mass="23515">MKKGINVLLAVLLICVSLNVFGFEFGGGGPFVMFIPGGTFFNLKNINVPVLDFPNFEDGIIALGGFGYGGVPGLSYGGGFGFSGEKEVTKDGNKYKLVVSSGFGGMLRNLSFGSVSLQAGAHFGGIDIELGRKVNENNTSIGNLEGGTLEGYLFANISYLAVAFELSLGIKVTNFMELRAGALGIAGYSYDGWLVNNKPLTGLSDENKFLLMYTIYGGVGFGF</sequence>
<proteinExistence type="predicted"/>
<dbReference type="EMBL" id="FRDJ01000003">
    <property type="protein sequence ID" value="SHN56194.1"/>
    <property type="molecule type" value="Genomic_DNA"/>
</dbReference>
<evidence type="ECO:0000313" key="1">
    <source>
        <dbReference type="EMBL" id="SHN56194.1"/>
    </source>
</evidence>
<dbReference type="Proteomes" id="UP000184207">
    <property type="component" value="Unassembled WGS sequence"/>
</dbReference>
<dbReference type="RefSeq" id="WP_072758496.1">
    <property type="nucleotide sequence ID" value="NZ_FRDJ01000003.1"/>
</dbReference>
<dbReference type="OrthoDB" id="46822at2"/>